<evidence type="ECO:0000256" key="2">
    <source>
        <dbReference type="ARBA" id="ARBA00022692"/>
    </source>
</evidence>
<feature type="transmembrane region" description="Helical" evidence="5">
    <location>
        <begin position="78"/>
        <end position="98"/>
    </location>
</feature>
<keyword evidence="8" id="KW-1185">Reference proteome</keyword>
<dbReference type="InterPro" id="IPR050415">
    <property type="entry name" value="MRET"/>
</dbReference>
<dbReference type="InterPro" id="IPR001433">
    <property type="entry name" value="OxRdtase_FAD/NAD-bd"/>
</dbReference>
<dbReference type="PANTHER" id="PTHR47354">
    <property type="entry name" value="NADH OXIDOREDUCTASE HCR"/>
    <property type="match status" value="1"/>
</dbReference>
<dbReference type="EMBL" id="JACIDJ010000008">
    <property type="protein sequence ID" value="MBB3900203.1"/>
    <property type="molecule type" value="Genomic_DNA"/>
</dbReference>
<sequence>MGRRPAAWIGLYLVLVLAPQALLLLGEVPPGRSFWWNFSMATGFAAMAMMGVQFALTSRIRKFSAPFGIDIIYLFHRYLAWIALGLAALHFALLWLLYPHTLGETFDPRYASWELTAGRAALLLFGLAVVTSEWRKALRLEYGLWRYLHVIFATLGFAAAVAHIIGIGYFTAAPLKRALWLAVTLSWLGLLVWLRVMKPWRQRRAPWRVVEVRPGRNKVWTLAVEPVGHGGLTGFMPGQFAWLTLRASPFGLREHPFSISSPPEALPRVEFGIKELGDFTGKIGEIKPGETAYLDAPFGVFSPAMQPGVEGFVAVVGGVGVTPVMSMLRSLSTQGDRRPFWLFYGNKNWEDVAFREELERLRERMDLRLIHILEDPPEGWTGETGFVDQALLERHLPPAPRPRLHHFLCGPTPMTRAAEGALHAMGVKPARVQTEIFELV</sequence>
<evidence type="ECO:0000313" key="7">
    <source>
        <dbReference type="EMBL" id="MBB3900203.1"/>
    </source>
</evidence>
<dbReference type="GO" id="GO:0016491">
    <property type="term" value="F:oxidoreductase activity"/>
    <property type="evidence" value="ECO:0007669"/>
    <property type="project" value="InterPro"/>
</dbReference>
<name>A0A840AHY7_9PROT</name>
<feature type="domain" description="FAD-binding FR-type" evidence="6">
    <location>
        <begin position="202"/>
        <end position="304"/>
    </location>
</feature>
<dbReference type="Gene3D" id="2.40.30.10">
    <property type="entry name" value="Translation factors"/>
    <property type="match status" value="1"/>
</dbReference>
<keyword evidence="3 5" id="KW-1133">Transmembrane helix</keyword>
<protein>
    <submittedName>
        <fullName evidence="7">Putative ferric reductase</fullName>
    </submittedName>
</protein>
<organism evidence="7 8">
    <name type="scientific">Roseococcus suduntuyensis</name>
    <dbReference type="NCBI Taxonomy" id="455361"/>
    <lineage>
        <taxon>Bacteria</taxon>
        <taxon>Pseudomonadati</taxon>
        <taxon>Pseudomonadota</taxon>
        <taxon>Alphaproteobacteria</taxon>
        <taxon>Acetobacterales</taxon>
        <taxon>Roseomonadaceae</taxon>
        <taxon>Roseococcus</taxon>
    </lineage>
</organism>
<dbReference type="GO" id="GO:0016020">
    <property type="term" value="C:membrane"/>
    <property type="evidence" value="ECO:0007669"/>
    <property type="project" value="UniProtKB-SubCell"/>
</dbReference>
<gene>
    <name evidence="7" type="ORF">GGQ83_003673</name>
</gene>
<evidence type="ECO:0000256" key="3">
    <source>
        <dbReference type="ARBA" id="ARBA00022989"/>
    </source>
</evidence>
<comment type="caution">
    <text evidence="7">The sequence shown here is derived from an EMBL/GenBank/DDBJ whole genome shotgun (WGS) entry which is preliminary data.</text>
</comment>
<comment type="subcellular location">
    <subcellularLocation>
        <location evidence="1">Membrane</location>
        <topology evidence="1">Multi-pass membrane protein</topology>
    </subcellularLocation>
</comment>
<evidence type="ECO:0000256" key="5">
    <source>
        <dbReference type="SAM" id="Phobius"/>
    </source>
</evidence>
<accession>A0A840AHY7</accession>
<keyword evidence="2 5" id="KW-0812">Transmembrane</keyword>
<reference evidence="7 8" key="1">
    <citation type="submission" date="2020-08" db="EMBL/GenBank/DDBJ databases">
        <title>Genomic Encyclopedia of Type Strains, Phase IV (KMG-IV): sequencing the most valuable type-strain genomes for metagenomic binning, comparative biology and taxonomic classification.</title>
        <authorList>
            <person name="Goeker M."/>
        </authorList>
    </citation>
    <scope>NUCLEOTIDE SEQUENCE [LARGE SCALE GENOMIC DNA]</scope>
    <source>
        <strain evidence="7 8">DSM 19979</strain>
    </source>
</reference>
<dbReference type="PROSITE" id="PS51384">
    <property type="entry name" value="FAD_FR"/>
    <property type="match status" value="1"/>
</dbReference>
<evidence type="ECO:0000256" key="1">
    <source>
        <dbReference type="ARBA" id="ARBA00004141"/>
    </source>
</evidence>
<dbReference type="Gene3D" id="3.40.50.80">
    <property type="entry name" value="Nucleotide-binding domain of ferredoxin-NADP reductase (FNR) module"/>
    <property type="match status" value="1"/>
</dbReference>
<dbReference type="Proteomes" id="UP000553193">
    <property type="component" value="Unassembled WGS sequence"/>
</dbReference>
<evidence type="ECO:0000313" key="8">
    <source>
        <dbReference type="Proteomes" id="UP000553193"/>
    </source>
</evidence>
<dbReference type="PRINTS" id="PR00410">
    <property type="entry name" value="PHEHYDRXLASE"/>
</dbReference>
<dbReference type="AlphaFoldDB" id="A0A840AHY7"/>
<dbReference type="InterPro" id="IPR013130">
    <property type="entry name" value="Fe3_Rdtase_TM_dom"/>
</dbReference>
<feature type="transmembrane region" description="Helical" evidence="5">
    <location>
        <begin position="35"/>
        <end position="57"/>
    </location>
</feature>
<evidence type="ECO:0000259" key="6">
    <source>
        <dbReference type="PROSITE" id="PS51384"/>
    </source>
</evidence>
<dbReference type="SUPFAM" id="SSF63380">
    <property type="entry name" value="Riboflavin synthase domain-like"/>
    <property type="match status" value="1"/>
</dbReference>
<feature type="transmembrane region" description="Helical" evidence="5">
    <location>
        <begin position="110"/>
        <end position="130"/>
    </location>
</feature>
<feature type="transmembrane region" description="Helical" evidence="5">
    <location>
        <begin position="150"/>
        <end position="172"/>
    </location>
</feature>
<feature type="transmembrane region" description="Helical" evidence="5">
    <location>
        <begin position="178"/>
        <end position="196"/>
    </location>
</feature>
<dbReference type="InterPro" id="IPR017927">
    <property type="entry name" value="FAD-bd_FR_type"/>
</dbReference>
<dbReference type="Pfam" id="PF00175">
    <property type="entry name" value="NAD_binding_1"/>
    <property type="match status" value="1"/>
</dbReference>
<dbReference type="InterPro" id="IPR039261">
    <property type="entry name" value="FNR_nucleotide-bd"/>
</dbReference>
<dbReference type="SUPFAM" id="SSF52343">
    <property type="entry name" value="Ferredoxin reductase-like, C-terminal NADP-linked domain"/>
    <property type="match status" value="1"/>
</dbReference>
<dbReference type="PANTHER" id="PTHR47354:SF5">
    <property type="entry name" value="PROTEIN RFBI"/>
    <property type="match status" value="1"/>
</dbReference>
<keyword evidence="4 5" id="KW-0472">Membrane</keyword>
<proteinExistence type="predicted"/>
<evidence type="ECO:0000256" key="4">
    <source>
        <dbReference type="ARBA" id="ARBA00023136"/>
    </source>
</evidence>
<dbReference type="InterPro" id="IPR017938">
    <property type="entry name" value="Riboflavin_synthase-like_b-brl"/>
</dbReference>
<dbReference type="Pfam" id="PF01794">
    <property type="entry name" value="Ferric_reduct"/>
    <property type="match status" value="1"/>
</dbReference>
<dbReference type="RefSeq" id="WP_184386433.1">
    <property type="nucleotide sequence ID" value="NZ_JACIDJ010000008.1"/>
</dbReference>